<dbReference type="KEGG" id="more:E1B28_013072"/>
<feature type="region of interest" description="Disordered" evidence="1">
    <location>
        <begin position="135"/>
        <end position="227"/>
    </location>
</feature>
<evidence type="ECO:0000256" key="2">
    <source>
        <dbReference type="SAM" id="Phobius"/>
    </source>
</evidence>
<feature type="transmembrane region" description="Helical" evidence="2">
    <location>
        <begin position="6"/>
        <end position="33"/>
    </location>
</feature>
<feature type="compositionally biased region" description="Pro residues" evidence="1">
    <location>
        <begin position="214"/>
        <end position="227"/>
    </location>
</feature>
<comment type="caution">
    <text evidence="3">The sequence shown here is derived from an EMBL/GenBank/DDBJ whole genome shotgun (WGS) entry which is preliminary data.</text>
</comment>
<feature type="region of interest" description="Disordered" evidence="1">
    <location>
        <begin position="322"/>
        <end position="361"/>
    </location>
</feature>
<name>A0A9P7RP58_9AGAR</name>
<gene>
    <name evidence="3" type="ORF">E1B28_013072</name>
</gene>
<feature type="compositionally biased region" description="Low complexity" evidence="1">
    <location>
        <begin position="176"/>
        <end position="207"/>
    </location>
</feature>
<dbReference type="EMBL" id="CM032189">
    <property type="protein sequence ID" value="KAG7087090.1"/>
    <property type="molecule type" value="Genomic_DNA"/>
</dbReference>
<feature type="compositionally biased region" description="Basic and acidic residues" evidence="1">
    <location>
        <begin position="342"/>
        <end position="359"/>
    </location>
</feature>
<dbReference type="GeneID" id="66082147"/>
<proteinExistence type="predicted"/>
<organism evidence="3 4">
    <name type="scientific">Marasmius oreades</name>
    <name type="common">fairy-ring Marasmius</name>
    <dbReference type="NCBI Taxonomy" id="181124"/>
    <lineage>
        <taxon>Eukaryota</taxon>
        <taxon>Fungi</taxon>
        <taxon>Dikarya</taxon>
        <taxon>Basidiomycota</taxon>
        <taxon>Agaricomycotina</taxon>
        <taxon>Agaricomycetes</taxon>
        <taxon>Agaricomycetidae</taxon>
        <taxon>Agaricales</taxon>
        <taxon>Marasmiineae</taxon>
        <taxon>Marasmiaceae</taxon>
        <taxon>Marasmius</taxon>
    </lineage>
</organism>
<evidence type="ECO:0000313" key="3">
    <source>
        <dbReference type="EMBL" id="KAG7087090.1"/>
    </source>
</evidence>
<keyword evidence="2" id="KW-0472">Membrane</keyword>
<sequence>MVSSRIWLIVGLAAATVLVLVVLVSVATHLVLLARRRKLRKGKASPRGFGSDGLVGRDLERGGLVDSDSTIETLPASYSIVPRSHDSQLTAYNEADISLAKYEDDTRLESTVHSTPFKFSYQFDDASEEVSLLLLNPHSPDGHPSEEPEYPLSSQRRIPQDLPSLAIPSPKSKQITVVSPVPSSTPSSPPSAYSQTSATTQLQRTLTGLGGRMSPPPVPPLPLLPASPTLPSPLSLHLSPLPERGAEIEPESDLHRVPTAVISHLLKSRGANLLRIPTFGLDAEGAEHIERSGSIISYHHSGITQKRIFGKRKWEGLQSLREQVGTGDEEENEEETEEVINEDGRTDQRIPSLSHHEAESGQVECVNATVRPLKILKLQR</sequence>
<keyword evidence="2" id="KW-1133">Transmembrane helix</keyword>
<feature type="compositionally biased region" description="Acidic residues" evidence="1">
    <location>
        <begin position="327"/>
        <end position="341"/>
    </location>
</feature>
<keyword evidence="2" id="KW-0812">Transmembrane</keyword>
<accession>A0A9P7RP58</accession>
<dbReference type="OrthoDB" id="10685350at2759"/>
<evidence type="ECO:0000313" key="4">
    <source>
        <dbReference type="Proteomes" id="UP001049176"/>
    </source>
</evidence>
<dbReference type="Proteomes" id="UP001049176">
    <property type="component" value="Chromosome 9"/>
</dbReference>
<keyword evidence="4" id="KW-1185">Reference proteome</keyword>
<evidence type="ECO:0000256" key="1">
    <source>
        <dbReference type="SAM" id="MobiDB-lite"/>
    </source>
</evidence>
<reference evidence="3" key="1">
    <citation type="journal article" date="2021" name="Genome Biol. Evol.">
        <title>The assembled and annotated genome of the fairy-ring fungus Marasmius oreades.</title>
        <authorList>
            <person name="Hiltunen M."/>
            <person name="Ament-Velasquez S.L."/>
            <person name="Johannesson H."/>
        </authorList>
    </citation>
    <scope>NUCLEOTIDE SEQUENCE</scope>
    <source>
        <strain evidence="3">03SP1</strain>
    </source>
</reference>
<dbReference type="AlphaFoldDB" id="A0A9P7RP58"/>
<dbReference type="RefSeq" id="XP_043003561.1">
    <property type="nucleotide sequence ID" value="XM_043158217.1"/>
</dbReference>
<protein>
    <submittedName>
        <fullName evidence="3">Uncharacterized protein</fullName>
    </submittedName>
</protein>